<reference evidence="1" key="1">
    <citation type="submission" date="2014-09" db="EMBL/GenBank/DDBJ databases">
        <authorList>
            <person name="Magalhaes I.L.F."/>
            <person name="Oliveira U."/>
            <person name="Santos F.R."/>
            <person name="Vidigal T.H.D.A."/>
            <person name="Brescovit A.D."/>
            <person name="Santos A.J."/>
        </authorList>
    </citation>
    <scope>NUCLEOTIDE SEQUENCE</scope>
    <source>
        <tissue evidence="1">Shoot tissue taken approximately 20 cm above the soil surface</tissue>
    </source>
</reference>
<organism evidence="1">
    <name type="scientific">Arundo donax</name>
    <name type="common">Giant reed</name>
    <name type="synonym">Donax arundinaceus</name>
    <dbReference type="NCBI Taxonomy" id="35708"/>
    <lineage>
        <taxon>Eukaryota</taxon>
        <taxon>Viridiplantae</taxon>
        <taxon>Streptophyta</taxon>
        <taxon>Embryophyta</taxon>
        <taxon>Tracheophyta</taxon>
        <taxon>Spermatophyta</taxon>
        <taxon>Magnoliopsida</taxon>
        <taxon>Liliopsida</taxon>
        <taxon>Poales</taxon>
        <taxon>Poaceae</taxon>
        <taxon>PACMAD clade</taxon>
        <taxon>Arundinoideae</taxon>
        <taxon>Arundineae</taxon>
        <taxon>Arundo</taxon>
    </lineage>
</organism>
<proteinExistence type="predicted"/>
<accession>A0A0A8YTC5</accession>
<name>A0A0A8YTC5_ARUDO</name>
<protein>
    <submittedName>
        <fullName evidence="1">Uncharacterized protein</fullName>
    </submittedName>
</protein>
<evidence type="ECO:0000313" key="1">
    <source>
        <dbReference type="EMBL" id="JAD28688.1"/>
    </source>
</evidence>
<dbReference type="EMBL" id="GBRH01269207">
    <property type="protein sequence ID" value="JAD28688.1"/>
    <property type="molecule type" value="Transcribed_RNA"/>
</dbReference>
<sequence length="69" mass="7303">MKRGKKRLVQLISTLSIHGPHVALLLCLISSALLSLSLARSLDFIVCQGTRPAWSAGRKGGQLGVLAHG</sequence>
<reference evidence="1" key="2">
    <citation type="journal article" date="2015" name="Data Brief">
        <title>Shoot transcriptome of the giant reed, Arundo donax.</title>
        <authorList>
            <person name="Barrero R.A."/>
            <person name="Guerrero F.D."/>
            <person name="Moolhuijzen P."/>
            <person name="Goolsby J.A."/>
            <person name="Tidwell J."/>
            <person name="Bellgard S.E."/>
            <person name="Bellgard M.I."/>
        </authorList>
    </citation>
    <scope>NUCLEOTIDE SEQUENCE</scope>
    <source>
        <tissue evidence="1">Shoot tissue taken approximately 20 cm above the soil surface</tissue>
    </source>
</reference>
<dbReference type="AlphaFoldDB" id="A0A0A8YTC5"/>